<evidence type="ECO:0000313" key="8">
    <source>
        <dbReference type="Proteomes" id="UP000003277"/>
    </source>
</evidence>
<gene>
    <name evidence="7" type="ORF">HMPREF9453_00286</name>
</gene>
<evidence type="ECO:0000256" key="4">
    <source>
        <dbReference type="ARBA" id="ARBA00023136"/>
    </source>
</evidence>
<feature type="domain" description="Yip1" evidence="6">
    <location>
        <begin position="10"/>
        <end position="168"/>
    </location>
</feature>
<dbReference type="Pfam" id="PF04893">
    <property type="entry name" value="Yip1"/>
    <property type="match status" value="1"/>
</dbReference>
<evidence type="ECO:0000313" key="7">
    <source>
        <dbReference type="EMBL" id="EHO63815.1"/>
    </source>
</evidence>
<reference evidence="7 8" key="1">
    <citation type="submission" date="2011-11" db="EMBL/GenBank/DDBJ databases">
        <title>The Genome Sequence of Dialister succinatiphilus YIT 11850.</title>
        <authorList>
            <consortium name="The Broad Institute Genome Sequencing Platform"/>
            <person name="Earl A."/>
            <person name="Ward D."/>
            <person name="Feldgarden M."/>
            <person name="Gevers D."/>
            <person name="Morotomi M."/>
            <person name="Young S.K."/>
            <person name="Zeng Q."/>
            <person name="Gargeya S."/>
            <person name="Fitzgerald M."/>
            <person name="Haas B."/>
            <person name="Abouelleil A."/>
            <person name="Alvarado L."/>
            <person name="Arachchi H.M."/>
            <person name="Berlin A."/>
            <person name="Brown A."/>
            <person name="Chapman S.B."/>
            <person name="Dunbar C."/>
            <person name="Gearin G."/>
            <person name="Goldberg J."/>
            <person name="Griggs A."/>
            <person name="Gujja S."/>
            <person name="Heiman D."/>
            <person name="Howarth C."/>
            <person name="Lui A."/>
            <person name="MacDonald P.J.P."/>
            <person name="Montmayeur A."/>
            <person name="Murphy C."/>
            <person name="Neiman D."/>
            <person name="Pearson M."/>
            <person name="Priest M."/>
            <person name="Roberts A."/>
            <person name="Saif S."/>
            <person name="Shea T."/>
            <person name="Sisk P."/>
            <person name="Stolte C."/>
            <person name="Sykes S."/>
            <person name="Wortman J."/>
            <person name="Nusbaum C."/>
            <person name="Birren B."/>
        </authorList>
    </citation>
    <scope>NUCLEOTIDE SEQUENCE [LARGE SCALE GENOMIC DNA]</scope>
    <source>
        <strain evidence="7 8">YIT 11850</strain>
    </source>
</reference>
<comment type="caution">
    <text evidence="7">The sequence shown here is derived from an EMBL/GenBank/DDBJ whole genome shotgun (WGS) entry which is preliminary data.</text>
</comment>
<dbReference type="RefSeq" id="WP_008858792.1">
    <property type="nucleotide sequence ID" value="NZ_JH591187.1"/>
</dbReference>
<evidence type="ECO:0000259" key="6">
    <source>
        <dbReference type="Pfam" id="PF04893"/>
    </source>
</evidence>
<feature type="transmembrane region" description="Helical" evidence="5">
    <location>
        <begin position="53"/>
        <end position="78"/>
    </location>
</feature>
<keyword evidence="4 5" id="KW-0472">Membrane</keyword>
<dbReference type="GO" id="GO:0016020">
    <property type="term" value="C:membrane"/>
    <property type="evidence" value="ECO:0007669"/>
    <property type="project" value="UniProtKB-SubCell"/>
</dbReference>
<keyword evidence="2 5" id="KW-0812">Transmembrane</keyword>
<dbReference type="Proteomes" id="UP000003277">
    <property type="component" value="Unassembled WGS sequence"/>
</dbReference>
<dbReference type="STRING" id="742743.HMPREF9453_00286"/>
<evidence type="ECO:0000256" key="1">
    <source>
        <dbReference type="ARBA" id="ARBA00004141"/>
    </source>
</evidence>
<feature type="transmembrane region" description="Helical" evidence="5">
    <location>
        <begin position="90"/>
        <end position="112"/>
    </location>
</feature>
<comment type="subcellular location">
    <subcellularLocation>
        <location evidence="1">Membrane</location>
        <topology evidence="1">Multi-pass membrane protein</topology>
    </subcellularLocation>
</comment>
<dbReference type="AlphaFoldDB" id="H1CY48"/>
<evidence type="ECO:0000256" key="2">
    <source>
        <dbReference type="ARBA" id="ARBA00022692"/>
    </source>
</evidence>
<evidence type="ECO:0000256" key="3">
    <source>
        <dbReference type="ARBA" id="ARBA00022989"/>
    </source>
</evidence>
<feature type="transmembrane region" description="Helical" evidence="5">
    <location>
        <begin position="151"/>
        <end position="177"/>
    </location>
</feature>
<dbReference type="OrthoDB" id="1634180at2"/>
<accession>H1CY48</accession>
<dbReference type="InterPro" id="IPR006977">
    <property type="entry name" value="Yip1_dom"/>
</dbReference>
<keyword evidence="3 5" id="KW-1133">Transmembrane helix</keyword>
<proteinExistence type="predicted"/>
<protein>
    <recommendedName>
        <fullName evidence="6">Yip1 domain-containing protein</fullName>
    </recommendedName>
</protein>
<dbReference type="PATRIC" id="fig|742743.3.peg.292"/>
<sequence>MNQLLDMAMALIISPRQALMEITNEEKLKEGFFIWIFVVLLMALSLFQQGPGLVMQFLLMVLFMGAALLVHSAVIDYISGFWGGMGTARGITAGFMAASLPMAFSVFFTFLAEAGLGALSGIGSFAIWIWSFYLDVTAIGQNYRFRPGKSFLIALTPYILIVIFFIALMALGVAAAVEGIANMQDMQSLESMITQM</sequence>
<name>H1CY48_9FIRM</name>
<feature type="transmembrane region" description="Helical" evidence="5">
    <location>
        <begin position="30"/>
        <end position="47"/>
    </location>
</feature>
<organism evidence="7 8">
    <name type="scientific">Dialister succinatiphilus YIT 11850</name>
    <dbReference type="NCBI Taxonomy" id="742743"/>
    <lineage>
        <taxon>Bacteria</taxon>
        <taxon>Bacillati</taxon>
        <taxon>Bacillota</taxon>
        <taxon>Negativicutes</taxon>
        <taxon>Veillonellales</taxon>
        <taxon>Veillonellaceae</taxon>
        <taxon>Dialister</taxon>
    </lineage>
</organism>
<evidence type="ECO:0000256" key="5">
    <source>
        <dbReference type="SAM" id="Phobius"/>
    </source>
</evidence>
<dbReference type="HOGENOM" id="CLU_1413171_0_0_9"/>
<dbReference type="EMBL" id="ADLT01000008">
    <property type="protein sequence ID" value="EHO63815.1"/>
    <property type="molecule type" value="Genomic_DNA"/>
</dbReference>
<keyword evidence="8" id="KW-1185">Reference proteome</keyword>
<feature type="transmembrane region" description="Helical" evidence="5">
    <location>
        <begin position="118"/>
        <end position="139"/>
    </location>
</feature>